<protein>
    <submittedName>
        <fullName evidence="2">Uncharacterized protein</fullName>
    </submittedName>
</protein>
<feature type="compositionally biased region" description="Acidic residues" evidence="1">
    <location>
        <begin position="61"/>
        <end position="73"/>
    </location>
</feature>
<organism evidence="2 3">
    <name type="scientific">Acanthamoeba castellanii (strain ATCC 30010 / Neff)</name>
    <dbReference type="NCBI Taxonomy" id="1257118"/>
    <lineage>
        <taxon>Eukaryota</taxon>
        <taxon>Amoebozoa</taxon>
        <taxon>Discosea</taxon>
        <taxon>Longamoebia</taxon>
        <taxon>Centramoebida</taxon>
        <taxon>Acanthamoebidae</taxon>
        <taxon>Acanthamoeba</taxon>
    </lineage>
</organism>
<gene>
    <name evidence="2" type="ORF">ACA1_015530</name>
</gene>
<proteinExistence type="predicted"/>
<dbReference type="Proteomes" id="UP000011083">
    <property type="component" value="Unassembled WGS sequence"/>
</dbReference>
<feature type="compositionally biased region" description="Polar residues" evidence="1">
    <location>
        <begin position="236"/>
        <end position="282"/>
    </location>
</feature>
<dbReference type="GeneID" id="14919526"/>
<evidence type="ECO:0000256" key="1">
    <source>
        <dbReference type="SAM" id="MobiDB-lite"/>
    </source>
</evidence>
<feature type="region of interest" description="Disordered" evidence="1">
    <location>
        <begin position="12"/>
        <end position="84"/>
    </location>
</feature>
<accession>L8H2V6</accession>
<dbReference type="RefSeq" id="XP_004340781.1">
    <property type="nucleotide sequence ID" value="XM_004340733.1"/>
</dbReference>
<dbReference type="VEuPathDB" id="AmoebaDB:ACA1_015530"/>
<dbReference type="AlphaFoldDB" id="L8H2V6"/>
<evidence type="ECO:0000313" key="2">
    <source>
        <dbReference type="EMBL" id="ELR18731.1"/>
    </source>
</evidence>
<reference evidence="2 3" key="1">
    <citation type="journal article" date="2013" name="Genome Biol.">
        <title>Genome of Acanthamoeba castellanii highlights extensive lateral gene transfer and early evolution of tyrosine kinase signaling.</title>
        <authorList>
            <person name="Clarke M."/>
            <person name="Lohan A.J."/>
            <person name="Liu B."/>
            <person name="Lagkouvardos I."/>
            <person name="Roy S."/>
            <person name="Zafar N."/>
            <person name="Bertelli C."/>
            <person name="Schilde C."/>
            <person name="Kianianmomeni A."/>
            <person name="Burglin T.R."/>
            <person name="Frech C."/>
            <person name="Turcotte B."/>
            <person name="Kopec K.O."/>
            <person name="Synnott J.M."/>
            <person name="Choo C."/>
            <person name="Paponov I."/>
            <person name="Finkler A."/>
            <person name="Soon Heng Tan C."/>
            <person name="Hutchins A.P."/>
            <person name="Weinmeier T."/>
            <person name="Rattei T."/>
            <person name="Chu J.S."/>
            <person name="Gimenez G."/>
            <person name="Irimia M."/>
            <person name="Rigden D.J."/>
            <person name="Fitzpatrick D.A."/>
            <person name="Lorenzo-Morales J."/>
            <person name="Bateman A."/>
            <person name="Chiu C.H."/>
            <person name="Tang P."/>
            <person name="Hegemann P."/>
            <person name="Fromm H."/>
            <person name="Raoult D."/>
            <person name="Greub G."/>
            <person name="Miranda-Saavedra D."/>
            <person name="Chen N."/>
            <person name="Nash P."/>
            <person name="Ginger M.L."/>
            <person name="Horn M."/>
            <person name="Schaap P."/>
            <person name="Caler L."/>
            <person name="Loftus B."/>
        </authorList>
    </citation>
    <scope>NUCLEOTIDE SEQUENCE [LARGE SCALE GENOMIC DNA]</scope>
    <source>
        <strain evidence="2 3">Neff</strain>
    </source>
</reference>
<feature type="compositionally biased region" description="Basic and acidic residues" evidence="1">
    <location>
        <begin position="48"/>
        <end position="60"/>
    </location>
</feature>
<sequence length="282" mass="31030">MALLEMIAERLQPAATAVASPPKSTKPVADEPRVVQPEAPRQLAQELAQKRADHKGKIAADDEDEVEESEDEAQPAVYAPHALPTAATATPDFVNNLDPRDEWLHDANELIERSTYRVHIGSMCEFPKSEGVGFSKEDLSHVTNLRKTFKAQKTLLRLCVLMAQRHEELADEIGTFATATLYVMKTILDARDQMLIRRKYGEETLQQFNALPGSSLHGERRTRLMDAITLAKAAAKTSNSKRGSGTGQAQHRSKPQSNKYTKPFNKSTSTKSHGASAGTNAN</sequence>
<feature type="region of interest" description="Disordered" evidence="1">
    <location>
        <begin position="233"/>
        <end position="282"/>
    </location>
</feature>
<keyword evidence="3" id="KW-1185">Reference proteome</keyword>
<evidence type="ECO:0000313" key="3">
    <source>
        <dbReference type="Proteomes" id="UP000011083"/>
    </source>
</evidence>
<dbReference type="KEGG" id="acan:ACA1_015530"/>
<dbReference type="EMBL" id="KB007947">
    <property type="protein sequence ID" value="ELR18731.1"/>
    <property type="molecule type" value="Genomic_DNA"/>
</dbReference>
<name>L8H2V6_ACACF</name>